<protein>
    <submittedName>
        <fullName evidence="1">17106_t:CDS:1</fullName>
    </submittedName>
</protein>
<keyword evidence="2" id="KW-1185">Reference proteome</keyword>
<name>A0A9N9EAU4_9GLOM</name>
<accession>A0A9N9EAU4</accession>
<organism evidence="1 2">
    <name type="scientific">Racocetra fulgida</name>
    <dbReference type="NCBI Taxonomy" id="60492"/>
    <lineage>
        <taxon>Eukaryota</taxon>
        <taxon>Fungi</taxon>
        <taxon>Fungi incertae sedis</taxon>
        <taxon>Mucoromycota</taxon>
        <taxon>Glomeromycotina</taxon>
        <taxon>Glomeromycetes</taxon>
        <taxon>Diversisporales</taxon>
        <taxon>Gigasporaceae</taxon>
        <taxon>Racocetra</taxon>
    </lineage>
</organism>
<dbReference type="AlphaFoldDB" id="A0A9N9EAU4"/>
<feature type="non-terminal residue" evidence="1">
    <location>
        <position position="1"/>
    </location>
</feature>
<gene>
    <name evidence="1" type="ORF">RFULGI_LOCUS9063</name>
</gene>
<dbReference type="EMBL" id="CAJVPZ010015514">
    <property type="protein sequence ID" value="CAG8666736.1"/>
    <property type="molecule type" value="Genomic_DNA"/>
</dbReference>
<evidence type="ECO:0000313" key="1">
    <source>
        <dbReference type="EMBL" id="CAG8666736.1"/>
    </source>
</evidence>
<evidence type="ECO:0000313" key="2">
    <source>
        <dbReference type="Proteomes" id="UP000789396"/>
    </source>
</evidence>
<comment type="caution">
    <text evidence="1">The sequence shown here is derived from an EMBL/GenBank/DDBJ whole genome shotgun (WGS) entry which is preliminary data.</text>
</comment>
<dbReference type="Proteomes" id="UP000789396">
    <property type="component" value="Unassembled WGS sequence"/>
</dbReference>
<dbReference type="OrthoDB" id="2420210at2759"/>
<reference evidence="1" key="1">
    <citation type="submission" date="2021-06" db="EMBL/GenBank/DDBJ databases">
        <authorList>
            <person name="Kallberg Y."/>
            <person name="Tangrot J."/>
            <person name="Rosling A."/>
        </authorList>
    </citation>
    <scope>NUCLEOTIDE SEQUENCE</scope>
    <source>
        <strain evidence="1">IN212</strain>
    </source>
</reference>
<proteinExistence type="predicted"/>
<sequence length="173" mass="19263">QLIVKGIILEPQGKLLTPDRIQALMIKYNESVQKSYRMSKTINQLKSKILTLTMKDQISESKLDFKEQLDEIVTNTIKNAEIGSTVLVDTKNYLLLVLSQLCSNCECNDITKKTYVVNAIGFSIKCCITCKLCGAMIENNNENIDIRFSKAVAAASFAGGLTYHALQTDMDNT</sequence>